<sequence>MSSIASANMDTNRPSIESLPITNTSRQMLHKEMFHVKFTFVRIHVYGKGGSSFSELDPESGRGRSSDNLTLRRDSGAAVATRKQNVAIQRLHLHATQVWIYPEGMAMALLDSPFERLQR</sequence>
<feature type="region of interest" description="Disordered" evidence="1">
    <location>
        <begin position="50"/>
        <end position="76"/>
    </location>
</feature>
<comment type="caution">
    <text evidence="2">The sequence shown here is derived from an EMBL/GenBank/DDBJ whole genome shotgun (WGS) entry which is preliminary data.</text>
</comment>
<dbReference type="Proteomes" id="UP000299102">
    <property type="component" value="Unassembled WGS sequence"/>
</dbReference>
<reference evidence="2 3" key="1">
    <citation type="journal article" date="2019" name="Commun. Biol.">
        <title>The bagworm genome reveals a unique fibroin gene that provides high tensile strength.</title>
        <authorList>
            <person name="Kono N."/>
            <person name="Nakamura H."/>
            <person name="Ohtoshi R."/>
            <person name="Tomita M."/>
            <person name="Numata K."/>
            <person name="Arakawa K."/>
        </authorList>
    </citation>
    <scope>NUCLEOTIDE SEQUENCE [LARGE SCALE GENOMIC DNA]</scope>
</reference>
<evidence type="ECO:0000256" key="1">
    <source>
        <dbReference type="SAM" id="MobiDB-lite"/>
    </source>
</evidence>
<proteinExistence type="predicted"/>
<dbReference type="AlphaFoldDB" id="A0A4C1WP30"/>
<protein>
    <submittedName>
        <fullName evidence="2">Uncharacterized protein</fullName>
    </submittedName>
</protein>
<evidence type="ECO:0000313" key="3">
    <source>
        <dbReference type="Proteomes" id="UP000299102"/>
    </source>
</evidence>
<evidence type="ECO:0000313" key="2">
    <source>
        <dbReference type="EMBL" id="GBP52272.1"/>
    </source>
</evidence>
<organism evidence="2 3">
    <name type="scientific">Eumeta variegata</name>
    <name type="common">Bagworm moth</name>
    <name type="synonym">Eumeta japonica</name>
    <dbReference type="NCBI Taxonomy" id="151549"/>
    <lineage>
        <taxon>Eukaryota</taxon>
        <taxon>Metazoa</taxon>
        <taxon>Ecdysozoa</taxon>
        <taxon>Arthropoda</taxon>
        <taxon>Hexapoda</taxon>
        <taxon>Insecta</taxon>
        <taxon>Pterygota</taxon>
        <taxon>Neoptera</taxon>
        <taxon>Endopterygota</taxon>
        <taxon>Lepidoptera</taxon>
        <taxon>Glossata</taxon>
        <taxon>Ditrysia</taxon>
        <taxon>Tineoidea</taxon>
        <taxon>Psychidae</taxon>
        <taxon>Oiketicinae</taxon>
        <taxon>Eumeta</taxon>
    </lineage>
</organism>
<feature type="compositionally biased region" description="Basic and acidic residues" evidence="1">
    <location>
        <begin position="59"/>
        <end position="75"/>
    </location>
</feature>
<accession>A0A4C1WP30</accession>
<name>A0A4C1WP30_EUMVA</name>
<dbReference type="EMBL" id="BGZK01000599">
    <property type="protein sequence ID" value="GBP52272.1"/>
    <property type="molecule type" value="Genomic_DNA"/>
</dbReference>
<keyword evidence="3" id="KW-1185">Reference proteome</keyword>
<gene>
    <name evidence="2" type="ORF">EVAR_9184_1</name>
</gene>